<proteinExistence type="inferred from homology"/>
<keyword evidence="4" id="KW-0788">Thiol protease</keyword>
<evidence type="ECO:0000256" key="1">
    <source>
        <dbReference type="ARBA" id="ARBA00007074"/>
    </source>
</evidence>
<evidence type="ECO:0000256" key="3">
    <source>
        <dbReference type="ARBA" id="ARBA00022801"/>
    </source>
</evidence>
<evidence type="ECO:0000259" key="6">
    <source>
        <dbReference type="PROSITE" id="PS51935"/>
    </source>
</evidence>
<dbReference type="SUPFAM" id="SSF54001">
    <property type="entry name" value="Cysteine proteinases"/>
    <property type="match status" value="1"/>
</dbReference>
<sequence length="165" mass="18464">MNRTTRLLVITGLLSLLLGCVTTQPVTTTEHSAASACHTSDNPKRQLVIDTAIAMIGKPYRYGGTSPGQGFDCSGLVRFSHNQAGIHVPRTASQQLKHARRIRYEQLEPRDLLFFRIDEKPSHVTIYLGEGEFIHAPSSGGRVRTEQLAQPYWNDRLYGIGSYFY</sequence>
<comment type="caution">
    <text evidence="7">The sequence shown here is derived from an EMBL/GenBank/DDBJ whole genome shotgun (WGS) entry which is preliminary data.</text>
</comment>
<evidence type="ECO:0000313" key="7">
    <source>
        <dbReference type="EMBL" id="OOZ37626.1"/>
    </source>
</evidence>
<feature type="chain" id="PRO_5012368624" description="NlpC/P60 domain-containing protein" evidence="5">
    <location>
        <begin position="24"/>
        <end position="165"/>
    </location>
</feature>
<keyword evidence="5" id="KW-0732">Signal</keyword>
<protein>
    <recommendedName>
        <fullName evidence="6">NlpC/P60 domain-containing protein</fullName>
    </recommendedName>
</protein>
<reference evidence="7 8" key="1">
    <citation type="submission" date="2016-11" db="EMBL/GenBank/DDBJ databases">
        <title>Mixed transmission modes and dynamic genome evolution in an obligate animal-bacterial symbiosis.</title>
        <authorList>
            <person name="Russell S.L."/>
            <person name="Corbett-Detig R.B."/>
            <person name="Cavanaugh C.M."/>
        </authorList>
    </citation>
    <scope>NUCLEOTIDE SEQUENCE [LARGE SCALE GENOMIC DNA]</scope>
    <source>
        <strain evidence="7">Se-Cadez</strain>
    </source>
</reference>
<dbReference type="AlphaFoldDB" id="A0A1T2KY30"/>
<dbReference type="PANTHER" id="PTHR47053">
    <property type="entry name" value="MUREIN DD-ENDOPEPTIDASE MEPH-RELATED"/>
    <property type="match status" value="1"/>
</dbReference>
<gene>
    <name evidence="7" type="ORF">BOW51_01460</name>
</gene>
<keyword evidence="2" id="KW-0645">Protease</keyword>
<dbReference type="InterPro" id="IPR000064">
    <property type="entry name" value="NLP_P60_dom"/>
</dbReference>
<dbReference type="PANTHER" id="PTHR47053:SF1">
    <property type="entry name" value="MUREIN DD-ENDOPEPTIDASE MEPH-RELATED"/>
    <property type="match status" value="1"/>
</dbReference>
<feature type="signal peptide" evidence="5">
    <location>
        <begin position="1"/>
        <end position="23"/>
    </location>
</feature>
<dbReference type="GO" id="GO:0008234">
    <property type="term" value="F:cysteine-type peptidase activity"/>
    <property type="evidence" value="ECO:0007669"/>
    <property type="project" value="UniProtKB-KW"/>
</dbReference>
<dbReference type="PROSITE" id="PS51935">
    <property type="entry name" value="NLPC_P60"/>
    <property type="match status" value="1"/>
</dbReference>
<keyword evidence="8" id="KW-1185">Reference proteome</keyword>
<name>A0A1T2KY30_9GAMM</name>
<accession>A0A1T2KY30</accession>
<dbReference type="PROSITE" id="PS51257">
    <property type="entry name" value="PROKAR_LIPOPROTEIN"/>
    <property type="match status" value="1"/>
</dbReference>
<evidence type="ECO:0000313" key="8">
    <source>
        <dbReference type="Proteomes" id="UP000190896"/>
    </source>
</evidence>
<dbReference type="InterPro" id="IPR038765">
    <property type="entry name" value="Papain-like_cys_pep_sf"/>
</dbReference>
<comment type="similarity">
    <text evidence="1">Belongs to the peptidase C40 family.</text>
</comment>
<dbReference type="GO" id="GO:0006508">
    <property type="term" value="P:proteolysis"/>
    <property type="evidence" value="ECO:0007669"/>
    <property type="project" value="UniProtKB-KW"/>
</dbReference>
<dbReference type="Gene3D" id="3.90.1720.10">
    <property type="entry name" value="endopeptidase domain like (from Nostoc punctiforme)"/>
    <property type="match status" value="1"/>
</dbReference>
<evidence type="ECO:0000256" key="5">
    <source>
        <dbReference type="SAM" id="SignalP"/>
    </source>
</evidence>
<dbReference type="EMBL" id="MPRJ01000006">
    <property type="protein sequence ID" value="OOZ37626.1"/>
    <property type="molecule type" value="Genomic_DNA"/>
</dbReference>
<evidence type="ECO:0000256" key="4">
    <source>
        <dbReference type="ARBA" id="ARBA00022807"/>
    </source>
</evidence>
<organism evidence="7 8">
    <name type="scientific">Solemya velesiana gill symbiont</name>
    <dbReference type="NCBI Taxonomy" id="1918948"/>
    <lineage>
        <taxon>Bacteria</taxon>
        <taxon>Pseudomonadati</taxon>
        <taxon>Pseudomonadota</taxon>
        <taxon>Gammaproteobacteria</taxon>
        <taxon>sulfur-oxidizing symbionts</taxon>
    </lineage>
</organism>
<dbReference type="Pfam" id="PF00877">
    <property type="entry name" value="NLPC_P60"/>
    <property type="match status" value="1"/>
</dbReference>
<feature type="domain" description="NlpC/P60" evidence="6">
    <location>
        <begin position="42"/>
        <end position="164"/>
    </location>
</feature>
<dbReference type="InterPro" id="IPR051202">
    <property type="entry name" value="Peptidase_C40"/>
</dbReference>
<evidence type="ECO:0000256" key="2">
    <source>
        <dbReference type="ARBA" id="ARBA00022670"/>
    </source>
</evidence>
<dbReference type="Proteomes" id="UP000190896">
    <property type="component" value="Unassembled WGS sequence"/>
</dbReference>
<keyword evidence="3" id="KW-0378">Hydrolase</keyword>